<sequence length="149" mass="16738">MTSLKNTQIIHFALCVAVFLFATVTIFINRDEMIFTADFQETAPFNPIFPIVSITTIITSAILYKKMMDKIELNASLDTKIGLYQSAFIVSMALLEGGALLNIVGFLITSNAFFLIFAGLSLFIMIRKKPTKEKLITELNIQYPETEKL</sequence>
<proteinExistence type="predicted"/>
<dbReference type="RefSeq" id="WP_090879555.1">
    <property type="nucleotide sequence ID" value="NZ_FOGG01000001.1"/>
</dbReference>
<protein>
    <submittedName>
        <fullName evidence="2">Uncharacterized protein</fullName>
    </submittedName>
</protein>
<evidence type="ECO:0000313" key="3">
    <source>
        <dbReference type="Proteomes" id="UP000199572"/>
    </source>
</evidence>
<keyword evidence="1" id="KW-0812">Transmembrane</keyword>
<keyword evidence="1" id="KW-0472">Membrane</keyword>
<feature type="transmembrane region" description="Helical" evidence="1">
    <location>
        <begin position="48"/>
        <end position="65"/>
    </location>
</feature>
<evidence type="ECO:0000313" key="2">
    <source>
        <dbReference type="EMBL" id="SEQ76807.1"/>
    </source>
</evidence>
<keyword evidence="3" id="KW-1185">Reference proteome</keyword>
<reference evidence="2 3" key="1">
    <citation type="submission" date="2016-10" db="EMBL/GenBank/DDBJ databases">
        <authorList>
            <person name="de Groot N.N."/>
        </authorList>
    </citation>
    <scope>NUCLEOTIDE SEQUENCE [LARGE SCALE GENOMIC DNA]</scope>
    <source>
        <strain evidence="2 3">DSM 18610</strain>
    </source>
</reference>
<dbReference type="STRING" id="390241.SAMN04488023_10148"/>
<dbReference type="AlphaFoldDB" id="A0A1H9IQL7"/>
<dbReference type="OrthoDB" id="1121914at2"/>
<dbReference type="EMBL" id="FOGG01000001">
    <property type="protein sequence ID" value="SEQ76807.1"/>
    <property type="molecule type" value="Genomic_DNA"/>
</dbReference>
<feature type="transmembrane region" description="Helical" evidence="1">
    <location>
        <begin position="101"/>
        <end position="126"/>
    </location>
</feature>
<gene>
    <name evidence="2" type="ORF">SAMN04488023_10148</name>
</gene>
<dbReference type="Proteomes" id="UP000199572">
    <property type="component" value="Unassembled WGS sequence"/>
</dbReference>
<evidence type="ECO:0000256" key="1">
    <source>
        <dbReference type="SAM" id="Phobius"/>
    </source>
</evidence>
<accession>A0A1H9IQL7</accession>
<feature type="transmembrane region" description="Helical" evidence="1">
    <location>
        <begin position="9"/>
        <end position="28"/>
    </location>
</feature>
<keyword evidence="1" id="KW-1133">Transmembrane helix</keyword>
<name>A0A1H9IQL7_9SPHI</name>
<feature type="transmembrane region" description="Helical" evidence="1">
    <location>
        <begin position="77"/>
        <end position="95"/>
    </location>
</feature>
<organism evidence="2 3">
    <name type="scientific">Pedobacter rhizosphaerae</name>
    <dbReference type="NCBI Taxonomy" id="390241"/>
    <lineage>
        <taxon>Bacteria</taxon>
        <taxon>Pseudomonadati</taxon>
        <taxon>Bacteroidota</taxon>
        <taxon>Sphingobacteriia</taxon>
        <taxon>Sphingobacteriales</taxon>
        <taxon>Sphingobacteriaceae</taxon>
        <taxon>Pedobacter</taxon>
    </lineage>
</organism>